<evidence type="ECO:0000256" key="3">
    <source>
        <dbReference type="ARBA" id="ARBA00022884"/>
    </source>
</evidence>
<evidence type="ECO:0000256" key="6">
    <source>
        <dbReference type="HAMAP-Rule" id="MF_01369"/>
    </source>
</evidence>
<dbReference type="AlphaFoldDB" id="A0A174RT79"/>
<organism evidence="8 9">
    <name type="scientific">Turicibacter sanguinis</name>
    <dbReference type="NCBI Taxonomy" id="154288"/>
    <lineage>
        <taxon>Bacteria</taxon>
        <taxon>Bacillati</taxon>
        <taxon>Bacillota</taxon>
        <taxon>Erysipelotrichia</taxon>
        <taxon>Erysipelotrichales</taxon>
        <taxon>Turicibacteraceae</taxon>
        <taxon>Turicibacter</taxon>
    </lineage>
</organism>
<evidence type="ECO:0000256" key="2">
    <source>
        <dbReference type="ARBA" id="ARBA00022730"/>
    </source>
</evidence>
<dbReference type="NCBIfam" id="NF004363">
    <property type="entry name" value="PRK05738.2-4"/>
    <property type="match status" value="1"/>
</dbReference>
<dbReference type="GeneID" id="60058346"/>
<dbReference type="Gene3D" id="3.30.70.330">
    <property type="match status" value="1"/>
</dbReference>
<evidence type="ECO:0000313" key="8">
    <source>
        <dbReference type="EMBL" id="MTK20171.1"/>
    </source>
</evidence>
<name>A0A174RT79_9FIRM</name>
<dbReference type="NCBIfam" id="NF004366">
    <property type="entry name" value="PRK05738.3-2"/>
    <property type="match status" value="1"/>
</dbReference>
<dbReference type="Pfam" id="PF00276">
    <property type="entry name" value="Ribosomal_L23"/>
    <property type="match status" value="1"/>
</dbReference>
<dbReference type="RefSeq" id="WP_006784432.1">
    <property type="nucleotide sequence ID" value="NZ_CABJBH010000002.1"/>
</dbReference>
<dbReference type="GO" id="GO:1990904">
    <property type="term" value="C:ribonucleoprotein complex"/>
    <property type="evidence" value="ECO:0007669"/>
    <property type="project" value="UniProtKB-KW"/>
</dbReference>
<keyword evidence="3 6" id="KW-0694">RNA-binding</keyword>
<comment type="subunit">
    <text evidence="6">Part of the 50S ribosomal subunit. Contacts protein L29, and trigger factor when it is bound to the ribosome.</text>
</comment>
<dbReference type="PANTHER" id="PTHR11620">
    <property type="entry name" value="60S RIBOSOMAL PROTEIN L23A"/>
    <property type="match status" value="1"/>
</dbReference>
<dbReference type="InterPro" id="IPR012678">
    <property type="entry name" value="Ribosomal_uL23/eL15/eS24_sf"/>
</dbReference>
<evidence type="ECO:0000256" key="4">
    <source>
        <dbReference type="ARBA" id="ARBA00022980"/>
    </source>
</evidence>
<dbReference type="SUPFAM" id="SSF54189">
    <property type="entry name" value="Ribosomal proteins S24e, L23 and L15e"/>
    <property type="match status" value="1"/>
</dbReference>
<comment type="similarity">
    <text evidence="1 6 7">Belongs to the universal ribosomal protein uL23 family.</text>
</comment>
<reference evidence="8 9" key="1">
    <citation type="journal article" date="2019" name="Nat. Med.">
        <title>A library of human gut bacterial isolates paired with longitudinal multiomics data enables mechanistic microbiome research.</title>
        <authorList>
            <person name="Poyet M."/>
            <person name="Groussin M."/>
            <person name="Gibbons S.M."/>
            <person name="Avila-Pacheco J."/>
            <person name="Jiang X."/>
            <person name="Kearney S.M."/>
            <person name="Perrotta A.R."/>
            <person name="Berdy B."/>
            <person name="Zhao S."/>
            <person name="Lieberman T.D."/>
            <person name="Swanson P.K."/>
            <person name="Smith M."/>
            <person name="Roesemann S."/>
            <person name="Alexander J.E."/>
            <person name="Rich S.A."/>
            <person name="Livny J."/>
            <person name="Vlamakis H."/>
            <person name="Clish C."/>
            <person name="Bullock K."/>
            <person name="Deik A."/>
            <person name="Scott J."/>
            <person name="Pierce K.A."/>
            <person name="Xavier R.J."/>
            <person name="Alm E.J."/>
        </authorList>
    </citation>
    <scope>NUCLEOTIDE SEQUENCE [LARGE SCALE GENOMIC DNA]</scope>
    <source>
        <strain evidence="8 9">BIOML-A198</strain>
    </source>
</reference>
<proteinExistence type="inferred from homology"/>
<evidence type="ECO:0000256" key="7">
    <source>
        <dbReference type="RuleBase" id="RU003934"/>
    </source>
</evidence>
<dbReference type="FunFam" id="3.30.70.330:FF:000001">
    <property type="entry name" value="50S ribosomal protein L23"/>
    <property type="match status" value="1"/>
</dbReference>
<dbReference type="HAMAP" id="MF_01369_B">
    <property type="entry name" value="Ribosomal_uL23_B"/>
    <property type="match status" value="1"/>
</dbReference>
<dbReference type="PROSITE" id="PS00050">
    <property type="entry name" value="RIBOSOMAL_L23"/>
    <property type="match status" value="1"/>
</dbReference>
<comment type="caution">
    <text evidence="8">The sequence shown here is derived from an EMBL/GenBank/DDBJ whole genome shotgun (WGS) entry which is preliminary data.</text>
</comment>
<keyword evidence="5 6" id="KW-0687">Ribonucleoprotein</keyword>
<dbReference type="InterPro" id="IPR001014">
    <property type="entry name" value="Ribosomal_uL23_CS"/>
</dbReference>
<dbReference type="GO" id="GO:0005840">
    <property type="term" value="C:ribosome"/>
    <property type="evidence" value="ECO:0007669"/>
    <property type="project" value="UniProtKB-KW"/>
</dbReference>
<gene>
    <name evidence="6 8" type="primary">rplW</name>
    <name evidence="8" type="ORF">GMA92_01805</name>
</gene>
<dbReference type="InterPro" id="IPR012677">
    <property type="entry name" value="Nucleotide-bd_a/b_plait_sf"/>
</dbReference>
<evidence type="ECO:0000256" key="5">
    <source>
        <dbReference type="ARBA" id="ARBA00023274"/>
    </source>
</evidence>
<evidence type="ECO:0000256" key="1">
    <source>
        <dbReference type="ARBA" id="ARBA00006700"/>
    </source>
</evidence>
<comment type="function">
    <text evidence="6">One of the early assembly proteins it binds 23S rRNA. One of the proteins that surrounds the polypeptide exit tunnel on the outside of the ribosome. Forms the main docking site for trigger factor binding to the ribosome.</text>
</comment>
<evidence type="ECO:0000313" key="9">
    <source>
        <dbReference type="Proteomes" id="UP000487649"/>
    </source>
</evidence>
<accession>A0A174RT79</accession>
<dbReference type="InterPro" id="IPR013025">
    <property type="entry name" value="Ribosomal_uL23-like"/>
</dbReference>
<dbReference type="GO" id="GO:0019843">
    <property type="term" value="F:rRNA binding"/>
    <property type="evidence" value="ECO:0007669"/>
    <property type="project" value="UniProtKB-UniRule"/>
</dbReference>
<dbReference type="GO" id="GO:0006412">
    <property type="term" value="P:translation"/>
    <property type="evidence" value="ECO:0007669"/>
    <property type="project" value="UniProtKB-UniRule"/>
</dbReference>
<dbReference type="GO" id="GO:0003735">
    <property type="term" value="F:structural constituent of ribosome"/>
    <property type="evidence" value="ECO:0007669"/>
    <property type="project" value="InterPro"/>
</dbReference>
<protein>
    <recommendedName>
        <fullName evidence="6">Large ribosomal subunit protein uL23</fullName>
    </recommendedName>
</protein>
<dbReference type="EMBL" id="WMQE01000003">
    <property type="protein sequence ID" value="MTK20171.1"/>
    <property type="molecule type" value="Genomic_DNA"/>
</dbReference>
<dbReference type="Proteomes" id="UP000487649">
    <property type="component" value="Unassembled WGS sequence"/>
</dbReference>
<keyword evidence="2 6" id="KW-0699">rRNA-binding</keyword>
<keyword evidence="4 6" id="KW-0689">Ribosomal protein</keyword>
<sequence length="94" mass="10890">MKDARDIVKRPIITEKSYDLMNEGKFTFEVDKKANKIEVKQACEALFNVKVEKVNIVNVRPKKRRVGRYEGFKPSMKKAIVTLAEGQTIEKFEV</sequence>